<evidence type="ECO:0000313" key="2">
    <source>
        <dbReference type="Proteomes" id="UP000245812"/>
    </source>
</evidence>
<dbReference type="AlphaFoldDB" id="A0A316IPA6"/>
<dbReference type="GO" id="GO:0046872">
    <property type="term" value="F:metal ion binding"/>
    <property type="evidence" value="ECO:0007669"/>
    <property type="project" value="InterPro"/>
</dbReference>
<dbReference type="InterPro" id="IPR006035">
    <property type="entry name" value="Ureohydrolase"/>
</dbReference>
<organism evidence="1 2">
    <name type="scientific">Fulvimonas soli</name>
    <dbReference type="NCBI Taxonomy" id="155197"/>
    <lineage>
        <taxon>Bacteria</taxon>
        <taxon>Pseudomonadati</taxon>
        <taxon>Pseudomonadota</taxon>
        <taxon>Gammaproteobacteria</taxon>
        <taxon>Lysobacterales</taxon>
        <taxon>Rhodanobacteraceae</taxon>
        <taxon>Fulvimonas</taxon>
    </lineage>
</organism>
<accession>A0A316IPA6</accession>
<gene>
    <name evidence="1" type="ORF">C7456_102101</name>
</gene>
<sequence>MERAPGHVVNVRDAPPWRGRRLVALPDLLLEAHDGGYAIVVNAASGARLKVSSGLYRILSSFRLPRTLEEAVEEAGDPRIAAGVDALLGRGLLMDADRPMPMAQPLRRAVPYRFCNAPRWAAPAAGDGFVVLGVPYDLGGPGHCRDAPMLIRQRSLDYAYLLDLDTHRPRGWFDAASGERILKGVPIADAEDVHVVYGEKQADTFARMETAMRHALGERSVPLVLGGDRSLCFVMARRLAMRQPLTVLQFAPDTTMAHGEGEVVTVRDVGRRMAALEGIVSCLTLGLRADAGAAVEAGEITVAAARARGLAETVHGAMMAKDVLLAVDVGVLDTSMPPEGNGFSLSEMRDLIDAVGRRHRIAGIGIFGLDAGGMTGGAVAGELLGIVACHLALYAMHGASCAWQGGP</sequence>
<reference evidence="1 2" key="1">
    <citation type="submission" date="2018-05" db="EMBL/GenBank/DDBJ databases">
        <title>Genomic Encyclopedia of Type Strains, Phase IV (KMG-IV): sequencing the most valuable type-strain genomes for metagenomic binning, comparative biology and taxonomic classification.</title>
        <authorList>
            <person name="Goeker M."/>
        </authorList>
    </citation>
    <scope>NUCLEOTIDE SEQUENCE [LARGE SCALE GENOMIC DNA]</scope>
    <source>
        <strain evidence="1 2">DSM 14263</strain>
    </source>
</reference>
<dbReference type="Gene3D" id="3.40.800.10">
    <property type="entry name" value="Ureohydrolase domain"/>
    <property type="match status" value="1"/>
</dbReference>
<name>A0A316IPA6_9GAMM</name>
<keyword evidence="2" id="KW-1185">Reference proteome</keyword>
<dbReference type="Proteomes" id="UP000245812">
    <property type="component" value="Unassembled WGS sequence"/>
</dbReference>
<dbReference type="Pfam" id="PF00491">
    <property type="entry name" value="Arginase"/>
    <property type="match status" value="1"/>
</dbReference>
<proteinExistence type="predicted"/>
<dbReference type="SUPFAM" id="SSF52768">
    <property type="entry name" value="Arginase/deacetylase"/>
    <property type="match status" value="1"/>
</dbReference>
<dbReference type="RefSeq" id="WP_109722212.1">
    <property type="nucleotide sequence ID" value="NZ_MSZV01000075.1"/>
</dbReference>
<evidence type="ECO:0000313" key="1">
    <source>
        <dbReference type="EMBL" id="PWK92368.1"/>
    </source>
</evidence>
<comment type="caution">
    <text evidence="1">The sequence shown here is derived from an EMBL/GenBank/DDBJ whole genome shotgun (WGS) entry which is preliminary data.</text>
</comment>
<dbReference type="InterPro" id="IPR023696">
    <property type="entry name" value="Ureohydrolase_dom_sf"/>
</dbReference>
<dbReference type="OrthoDB" id="9789727at2"/>
<dbReference type="GO" id="GO:0016813">
    <property type="term" value="F:hydrolase activity, acting on carbon-nitrogen (but not peptide) bonds, in linear amidines"/>
    <property type="evidence" value="ECO:0007669"/>
    <property type="project" value="UniProtKB-ARBA"/>
</dbReference>
<protein>
    <submittedName>
        <fullName evidence="1">Arginase family enzyme</fullName>
    </submittedName>
</protein>
<dbReference type="EMBL" id="QGHC01000002">
    <property type="protein sequence ID" value="PWK92368.1"/>
    <property type="molecule type" value="Genomic_DNA"/>
</dbReference>